<sequence>MNPAPCVKSPVQYAQAAIDTVAPCVDDPVYPHAAIHRDTPAPCVGKSTPRAQRVVGPGTTMQGGPTLREVAGPMAAFRWRRVHDPVAAYEERQRRFLRQNVEHQRLFERQLAMQDRGLPPHDLHSLHDEHYARAQDWGSLLDRASNHMPSFWRPDAAPPGTSPMYTSNLEAQYTHQLQMAISMLEHGYRTLEISDFHLAVLVEIICAIAAARHYLYPLLHSTDAAPNFQDYFLIQRAIKEYTESEVATAAQQYEYWHHPHDPLEHPAAAAFRKTQFLRAVEELARLAITAVAATQLQYYDLPLPHLITGHHGPAAAHPNMFNNFAPRPPAPNFPWLRAVQAGGAGSNRQQVPYYTQHQPGPHLRQQQVADFSRSEGDPIWTNGIHTASTHTPSPYHHHPNHYTPAPVMPHYVPPALRQDHHHGQPLLQQPEQHHVGIRDIPNYMNSNPNHMRSAQLAPGQHPHHHELASMSEQLQRSYYDSHYPPYQAPTSKPWQKRRGSKVKCGGSSFQHQQPPPPPPPPADRKVWRSIKKDLTSTE</sequence>
<dbReference type="Proteomes" id="UP001497522">
    <property type="component" value="Chromosome 9"/>
</dbReference>
<proteinExistence type="predicted"/>
<name>A0ABP1C1T4_9BRYO</name>
<evidence type="ECO:0000313" key="3">
    <source>
        <dbReference type="Proteomes" id="UP001497522"/>
    </source>
</evidence>
<dbReference type="EMBL" id="OZ023710">
    <property type="protein sequence ID" value="CAK9882761.1"/>
    <property type="molecule type" value="Genomic_DNA"/>
</dbReference>
<accession>A0ABP1C1T4</accession>
<reference evidence="2" key="1">
    <citation type="submission" date="2024-03" db="EMBL/GenBank/DDBJ databases">
        <authorList>
            <consortium name="ELIXIR-Norway"/>
            <consortium name="Elixir Norway"/>
        </authorList>
    </citation>
    <scope>NUCLEOTIDE SEQUENCE</scope>
</reference>
<feature type="region of interest" description="Disordered" evidence="1">
    <location>
        <begin position="480"/>
        <end position="538"/>
    </location>
</feature>
<feature type="region of interest" description="Disordered" evidence="1">
    <location>
        <begin position="438"/>
        <end position="468"/>
    </location>
</feature>
<feature type="compositionally biased region" description="Polar residues" evidence="1">
    <location>
        <begin position="443"/>
        <end position="452"/>
    </location>
</feature>
<gene>
    <name evidence="2" type="ORF">CSSPJE1EN2_LOCUS24012</name>
</gene>
<protein>
    <submittedName>
        <fullName evidence="2">Uncharacterized protein</fullName>
    </submittedName>
</protein>
<evidence type="ECO:0000256" key="1">
    <source>
        <dbReference type="SAM" id="MobiDB-lite"/>
    </source>
</evidence>
<feature type="compositionally biased region" description="Basic and acidic residues" evidence="1">
    <location>
        <begin position="522"/>
        <end position="538"/>
    </location>
</feature>
<evidence type="ECO:0000313" key="2">
    <source>
        <dbReference type="EMBL" id="CAK9882761.1"/>
    </source>
</evidence>
<organism evidence="2 3">
    <name type="scientific">Sphagnum jensenii</name>
    <dbReference type="NCBI Taxonomy" id="128206"/>
    <lineage>
        <taxon>Eukaryota</taxon>
        <taxon>Viridiplantae</taxon>
        <taxon>Streptophyta</taxon>
        <taxon>Embryophyta</taxon>
        <taxon>Bryophyta</taxon>
        <taxon>Sphagnophytina</taxon>
        <taxon>Sphagnopsida</taxon>
        <taxon>Sphagnales</taxon>
        <taxon>Sphagnaceae</taxon>
        <taxon>Sphagnum</taxon>
    </lineage>
</organism>
<keyword evidence="3" id="KW-1185">Reference proteome</keyword>